<keyword evidence="4" id="KW-1185">Reference proteome</keyword>
<dbReference type="GeneID" id="85315289"/>
<dbReference type="EMBL" id="MU839036">
    <property type="protein sequence ID" value="KAK1762508.1"/>
    <property type="molecule type" value="Genomic_DNA"/>
</dbReference>
<evidence type="ECO:0000313" key="3">
    <source>
        <dbReference type="EMBL" id="KAK1762508.1"/>
    </source>
</evidence>
<feature type="region of interest" description="Disordered" evidence="1">
    <location>
        <begin position="234"/>
        <end position="281"/>
    </location>
</feature>
<evidence type="ECO:0000256" key="2">
    <source>
        <dbReference type="SAM" id="SignalP"/>
    </source>
</evidence>
<organism evidence="3 4">
    <name type="scientific">Phialemonium atrogriseum</name>
    <dbReference type="NCBI Taxonomy" id="1093897"/>
    <lineage>
        <taxon>Eukaryota</taxon>
        <taxon>Fungi</taxon>
        <taxon>Dikarya</taxon>
        <taxon>Ascomycota</taxon>
        <taxon>Pezizomycotina</taxon>
        <taxon>Sordariomycetes</taxon>
        <taxon>Sordariomycetidae</taxon>
        <taxon>Cephalothecales</taxon>
        <taxon>Cephalothecaceae</taxon>
        <taxon>Phialemonium</taxon>
    </lineage>
</organism>
<dbReference type="Proteomes" id="UP001244011">
    <property type="component" value="Unassembled WGS sequence"/>
</dbReference>
<name>A0AAJ0FGM6_9PEZI</name>
<feature type="signal peptide" evidence="2">
    <location>
        <begin position="1"/>
        <end position="20"/>
    </location>
</feature>
<evidence type="ECO:0000313" key="4">
    <source>
        <dbReference type="Proteomes" id="UP001244011"/>
    </source>
</evidence>
<dbReference type="RefSeq" id="XP_060278721.1">
    <property type="nucleotide sequence ID" value="XM_060432102.1"/>
</dbReference>
<comment type="caution">
    <text evidence="3">The sequence shown here is derived from an EMBL/GenBank/DDBJ whole genome shotgun (WGS) entry which is preliminary data.</text>
</comment>
<sequence length="281" mass="30708">MKILDFSLLANVVVVANAQANVVVNRVVDSFSWTNPFVPDPTPAGFEAKCEETATFRATQHIVRDITEPYPVGLAPWADSIKYFFGGRPFPGSWEGIDRDGTNRDVIFMEYKDVPEPVKDWIQEKKRNPDDDAKWLFGVYDKSKGAAEPSTAAEGGEKPSDGDKVMVFAAGAIYETLPLWVAKGSKCEDELRDLGKYSATPTDQAVVAWVVDRTEPDYDSGKTEIQFTIKATQLVQKETNDGAATDPKEEDNTNAEDPKRSAASAQGRGGSETIAENGAFG</sequence>
<evidence type="ECO:0000256" key="1">
    <source>
        <dbReference type="SAM" id="MobiDB-lite"/>
    </source>
</evidence>
<reference evidence="3" key="1">
    <citation type="submission" date="2023-06" db="EMBL/GenBank/DDBJ databases">
        <title>Genome-scale phylogeny and comparative genomics of the fungal order Sordariales.</title>
        <authorList>
            <consortium name="Lawrence Berkeley National Laboratory"/>
            <person name="Hensen N."/>
            <person name="Bonometti L."/>
            <person name="Westerberg I."/>
            <person name="Brannstrom I.O."/>
            <person name="Guillou S."/>
            <person name="Cros-Aarteil S."/>
            <person name="Calhoun S."/>
            <person name="Haridas S."/>
            <person name="Kuo A."/>
            <person name="Mondo S."/>
            <person name="Pangilinan J."/>
            <person name="Riley R."/>
            <person name="Labutti K."/>
            <person name="Andreopoulos B."/>
            <person name="Lipzen A."/>
            <person name="Chen C."/>
            <person name="Yanf M."/>
            <person name="Daum C."/>
            <person name="Ng V."/>
            <person name="Clum A."/>
            <person name="Steindorff A."/>
            <person name="Ohm R."/>
            <person name="Martin F."/>
            <person name="Silar P."/>
            <person name="Natvig D."/>
            <person name="Lalanne C."/>
            <person name="Gautier V."/>
            <person name="Ament-Velasquez S.L."/>
            <person name="Kruys A."/>
            <person name="Hutchinson M.I."/>
            <person name="Powell A.J."/>
            <person name="Barry K."/>
            <person name="Miller A.N."/>
            <person name="Grigoriev I.V."/>
            <person name="Debuchy R."/>
            <person name="Gladieux P."/>
            <person name="Thoren M.H."/>
            <person name="Johannesson H."/>
        </authorList>
    </citation>
    <scope>NUCLEOTIDE SEQUENCE</scope>
    <source>
        <strain evidence="3">8032-3</strain>
    </source>
</reference>
<feature type="chain" id="PRO_5042513374" evidence="2">
    <location>
        <begin position="21"/>
        <end position="281"/>
    </location>
</feature>
<dbReference type="AlphaFoldDB" id="A0AAJ0FGM6"/>
<gene>
    <name evidence="3" type="ORF">QBC33DRAFT_601339</name>
</gene>
<feature type="compositionally biased region" description="Basic and acidic residues" evidence="1">
    <location>
        <begin position="246"/>
        <end position="260"/>
    </location>
</feature>
<proteinExistence type="predicted"/>
<keyword evidence="2" id="KW-0732">Signal</keyword>
<accession>A0AAJ0FGM6</accession>
<protein>
    <submittedName>
        <fullName evidence="3">Uncharacterized protein</fullName>
    </submittedName>
</protein>